<dbReference type="GO" id="GO:0005634">
    <property type="term" value="C:nucleus"/>
    <property type="evidence" value="ECO:0007669"/>
    <property type="project" value="TreeGrafter"/>
</dbReference>
<feature type="compositionally biased region" description="Low complexity" evidence="2">
    <location>
        <begin position="727"/>
        <end position="736"/>
    </location>
</feature>
<feature type="region of interest" description="Disordered" evidence="2">
    <location>
        <begin position="206"/>
        <end position="233"/>
    </location>
</feature>
<name>A0A8W8MXM3_MAGGI</name>
<feature type="region of interest" description="Disordered" evidence="2">
    <location>
        <begin position="720"/>
        <end position="769"/>
    </location>
</feature>
<dbReference type="Proteomes" id="UP000005408">
    <property type="component" value="Unassembled WGS sequence"/>
</dbReference>
<dbReference type="Gene3D" id="3.90.228.10">
    <property type="match status" value="2"/>
</dbReference>
<dbReference type="PANTHER" id="PTHR45740:SF2">
    <property type="entry name" value="POLY [ADP-RIBOSE] POLYMERASE"/>
    <property type="match status" value="1"/>
</dbReference>
<dbReference type="PROSITE" id="PS51059">
    <property type="entry name" value="PARP_CATALYTIC"/>
    <property type="match status" value="1"/>
</dbReference>
<dbReference type="SUPFAM" id="SSF56399">
    <property type="entry name" value="ADP-ribosylation"/>
    <property type="match status" value="2"/>
</dbReference>
<feature type="domain" description="PARP catalytic" evidence="3">
    <location>
        <begin position="467"/>
        <end position="907"/>
    </location>
</feature>
<keyword evidence="5" id="KW-1185">Reference proteome</keyword>
<sequence length="907" mass="99077">MATSESLAIVIASDDESDSDVEILREEKNEDLDVIIVAETTVKPVQRLEMGTGGVAGSKSVHSCQGLRREVQVDLSLDDCDDEDSSSAVATPLNLSSKKCSGDDTDLDLDSSSPTMIIAEQTANTFTNFFKESFSSNVKLLSKSDNLCVPSNCDNSDSKTLDPYHKKMDLFESSLMPGPSLSATDLSVLGSVPVPTVIPPNTSVGDIPVDFSSDSDNKQSCKRSLSSSTDDSFNAKKVKKETDLFDSEAWKALDLDFLSESGSSSYTNNNGCDSNQNLSAGAQGGPPATHVITGRSLSISIETSTKHLPPKKQSCFRQASDPGFSAASHPTSPQPSCSSWGSEKCTSCNISLLGFRISRCIQGHPTCAFCLEEQVKLVLTGKTKKSLFCVQGGCDSYYPMSELKQSLPSMVVEILETKLDDDYIEYIANMIAKKTSDDTALEDQEPDSRTSNWEEKSEDSRKNPTDWPIHWDYMDPRQGYVMVDLVPDSPEYIEVCSKFYETLHFPQADIVKISRIQNPIQWKYFTVKRTEMIHENDGLAVVEKYLFHGTHASVLEAICRKGFDWRVCGKNGTVYGHGSYFAAHSSYSHQYTDKADRRRSFQMMHGTLLQMGMVPFQNSTHFSFVSLPNQIVVPSSIFSRRRLYGTAGDGSNGAPAASSSSAAGGSGFSKFTHNAALPTDPNLTNLSKCNTRRLATALAMHSGHSSSLNDKLFPGQVLSTGTAQDASSNSNSSSNNIQNGGPNQFSGPSIQPFQNASSSSSSPNILTNQNLFQNGSQSAFASRKYSSGFMQPQSLQTIADPLGSSVYTRKLHALHSIQHFPPKPFHHRPAESGEKTLHKMFMAKVLVGRFTGGSSTYRKPPPLDPVNDPYGKCYDSCVDNIHNPKVFVIFDSSQAYPDYLIEYNYSS</sequence>
<keyword evidence="1" id="KW-0328">Glycosyltransferase</keyword>
<evidence type="ECO:0000313" key="5">
    <source>
        <dbReference type="Proteomes" id="UP000005408"/>
    </source>
</evidence>
<dbReference type="InterPro" id="IPR012317">
    <property type="entry name" value="Poly(ADP-ribose)pol_cat_dom"/>
</dbReference>
<reference evidence="4" key="1">
    <citation type="submission" date="2022-08" db="UniProtKB">
        <authorList>
            <consortium name="EnsemblMetazoa"/>
        </authorList>
    </citation>
    <scope>IDENTIFICATION</scope>
    <source>
        <strain evidence="4">05x7-T-G4-1.051#20</strain>
    </source>
</reference>
<dbReference type="Pfam" id="PF00644">
    <property type="entry name" value="PARP"/>
    <property type="match status" value="1"/>
</dbReference>
<proteinExistence type="predicted"/>
<evidence type="ECO:0000259" key="3">
    <source>
        <dbReference type="PROSITE" id="PS51059"/>
    </source>
</evidence>
<keyword evidence="1" id="KW-0808">Transferase</keyword>
<dbReference type="GO" id="GO:0003950">
    <property type="term" value="F:NAD+ poly-ADP-ribosyltransferase activity"/>
    <property type="evidence" value="ECO:0007669"/>
    <property type="project" value="UniProtKB-UniRule"/>
</dbReference>
<evidence type="ECO:0000256" key="2">
    <source>
        <dbReference type="SAM" id="MobiDB-lite"/>
    </source>
</evidence>
<evidence type="ECO:0000256" key="1">
    <source>
        <dbReference type="RuleBase" id="RU362114"/>
    </source>
</evidence>
<dbReference type="EC" id="2.4.2.-" evidence="1"/>
<dbReference type="AlphaFoldDB" id="A0A8W8MXM3"/>
<evidence type="ECO:0000313" key="4">
    <source>
        <dbReference type="EnsemblMetazoa" id="G3788.2:cds"/>
    </source>
</evidence>
<organism evidence="4 5">
    <name type="scientific">Magallana gigas</name>
    <name type="common">Pacific oyster</name>
    <name type="synonym">Crassostrea gigas</name>
    <dbReference type="NCBI Taxonomy" id="29159"/>
    <lineage>
        <taxon>Eukaryota</taxon>
        <taxon>Metazoa</taxon>
        <taxon>Spiralia</taxon>
        <taxon>Lophotrochozoa</taxon>
        <taxon>Mollusca</taxon>
        <taxon>Bivalvia</taxon>
        <taxon>Autobranchia</taxon>
        <taxon>Pteriomorphia</taxon>
        <taxon>Ostreida</taxon>
        <taxon>Ostreoidea</taxon>
        <taxon>Ostreidae</taxon>
        <taxon>Magallana</taxon>
    </lineage>
</organism>
<dbReference type="EnsemblMetazoa" id="G3788.2">
    <property type="protein sequence ID" value="G3788.2:cds"/>
    <property type="gene ID" value="G3788"/>
</dbReference>
<protein>
    <recommendedName>
        <fullName evidence="1">Poly [ADP-ribose] polymerase</fullName>
        <shortName evidence="1">PARP</shortName>
        <ecNumber evidence="1">2.4.2.-</ecNumber>
    </recommendedName>
</protein>
<feature type="compositionally biased region" description="Basic and acidic residues" evidence="2">
    <location>
        <begin position="446"/>
        <end position="464"/>
    </location>
</feature>
<accession>A0A8W8MXM3</accession>
<feature type="compositionally biased region" description="Polar residues" evidence="2">
    <location>
        <begin position="222"/>
        <end position="232"/>
    </location>
</feature>
<keyword evidence="1" id="KW-0520">NAD</keyword>
<dbReference type="PANTHER" id="PTHR45740">
    <property type="entry name" value="POLY [ADP-RIBOSE] POLYMERASE"/>
    <property type="match status" value="1"/>
</dbReference>
<feature type="compositionally biased region" description="Polar residues" evidence="2">
    <location>
        <begin position="737"/>
        <end position="756"/>
    </location>
</feature>
<dbReference type="GO" id="GO:1990404">
    <property type="term" value="F:NAD+-protein mono-ADP-ribosyltransferase activity"/>
    <property type="evidence" value="ECO:0007669"/>
    <property type="project" value="TreeGrafter"/>
</dbReference>
<feature type="region of interest" description="Disordered" evidence="2">
    <location>
        <begin position="437"/>
        <end position="465"/>
    </location>
</feature>
<dbReference type="InterPro" id="IPR051712">
    <property type="entry name" value="ARTD-AVP"/>
</dbReference>